<proteinExistence type="predicted"/>
<reference evidence="1 3" key="1">
    <citation type="submission" date="2016-10" db="EMBL/GenBank/DDBJ databases">
        <authorList>
            <person name="de Groot N.N."/>
        </authorList>
    </citation>
    <scope>NUCLEOTIDE SEQUENCE [LARGE SCALE GENOMIC DNA]</scope>
    <source>
        <strain evidence="1">MBHS1</strain>
    </source>
</reference>
<dbReference type="EMBL" id="FMSV02000559">
    <property type="protein sequence ID" value="SEH09295.1"/>
    <property type="molecule type" value="Genomic_DNA"/>
</dbReference>
<dbReference type="RefSeq" id="WP_103922645.1">
    <property type="nucleotide sequence ID" value="NZ_FMSV02000558.1"/>
</dbReference>
<name>A0A1H6FJ92_9GAMM</name>
<evidence type="ECO:0000313" key="1">
    <source>
        <dbReference type="EMBL" id="SEH09166.1"/>
    </source>
</evidence>
<dbReference type="Proteomes" id="UP000236724">
    <property type="component" value="Unassembled WGS sequence"/>
</dbReference>
<organism evidence="1 3">
    <name type="scientific">Candidatus Venteria ishoeyi</name>
    <dbReference type="NCBI Taxonomy" id="1899563"/>
    <lineage>
        <taxon>Bacteria</taxon>
        <taxon>Pseudomonadati</taxon>
        <taxon>Pseudomonadota</taxon>
        <taxon>Gammaproteobacteria</taxon>
        <taxon>Thiotrichales</taxon>
        <taxon>Thiotrichaceae</taxon>
        <taxon>Venteria</taxon>
    </lineage>
</organism>
<keyword evidence="3" id="KW-1185">Reference proteome</keyword>
<sequence length="97" mass="10872">MNPKYQQVADMLYQMLGPSIGKLREDLSAQGVAVEHISKETMSVELIAQVLVQALAQERLAFSEQGDLETASQQALKVVRDSLIQYRQSSVQDEVRH</sequence>
<evidence type="ECO:0000313" key="2">
    <source>
        <dbReference type="EMBL" id="SEH09295.1"/>
    </source>
</evidence>
<dbReference type="AlphaFoldDB" id="A0A1H6FJ92"/>
<gene>
    <name evidence="1" type="ORF">MBHS_05060</name>
    <name evidence="2" type="ORF">MBHS_05190</name>
</gene>
<protein>
    <submittedName>
        <fullName evidence="1">Uncharacterized protein</fullName>
    </submittedName>
</protein>
<dbReference type="EMBL" id="FMSV02000558">
    <property type="protein sequence ID" value="SEH09166.1"/>
    <property type="molecule type" value="Genomic_DNA"/>
</dbReference>
<accession>A0A1H6FJ92</accession>
<evidence type="ECO:0000313" key="3">
    <source>
        <dbReference type="Proteomes" id="UP000236724"/>
    </source>
</evidence>